<dbReference type="RefSeq" id="WP_245790073.1">
    <property type="nucleotide sequence ID" value="NZ_FRDF01000004.1"/>
</dbReference>
<evidence type="ECO:0000313" key="3">
    <source>
        <dbReference type="EMBL" id="SHN52414.1"/>
    </source>
</evidence>
<dbReference type="Gene3D" id="3.30.365.10">
    <property type="entry name" value="Aldehyde oxidase/xanthine dehydrogenase, molybdopterin binding domain"/>
    <property type="match status" value="4"/>
</dbReference>
<keyword evidence="1" id="KW-1133">Transmembrane helix</keyword>
<dbReference type="InterPro" id="IPR000674">
    <property type="entry name" value="Ald_Oxase/Xan_DH_a/b"/>
</dbReference>
<keyword evidence="1" id="KW-0472">Membrane</keyword>
<dbReference type="GO" id="GO:0016491">
    <property type="term" value="F:oxidoreductase activity"/>
    <property type="evidence" value="ECO:0007669"/>
    <property type="project" value="InterPro"/>
</dbReference>
<dbReference type="Pfam" id="PF20256">
    <property type="entry name" value="MoCoBD_2"/>
    <property type="match status" value="2"/>
</dbReference>
<protein>
    <submittedName>
        <fullName evidence="3">Isoquinoline 1-oxidoreductase, beta subunit</fullName>
    </submittedName>
</protein>
<dbReference type="STRING" id="198312.SAMN02745193_00775"/>
<name>A0A1M7S200_9SPHN</name>
<dbReference type="InterPro" id="IPR012368">
    <property type="entry name" value="OxRdtase_Mopterin-bd_su_IorB"/>
</dbReference>
<dbReference type="SUPFAM" id="SSF56003">
    <property type="entry name" value="Molybdenum cofactor-binding domain"/>
    <property type="match status" value="2"/>
</dbReference>
<dbReference type="InterPro" id="IPR037165">
    <property type="entry name" value="AldOxase/xan_DH_Mopterin-bd_sf"/>
</dbReference>
<dbReference type="InterPro" id="IPR006311">
    <property type="entry name" value="TAT_signal"/>
</dbReference>
<keyword evidence="1" id="KW-0812">Transmembrane</keyword>
<dbReference type="Gene3D" id="3.90.1170.50">
    <property type="entry name" value="Aldehyde oxidase/xanthine dehydrogenase, a/b hammerhead"/>
    <property type="match status" value="1"/>
</dbReference>
<dbReference type="Proteomes" id="UP000184391">
    <property type="component" value="Unassembled WGS sequence"/>
</dbReference>
<evidence type="ECO:0000256" key="1">
    <source>
        <dbReference type="SAM" id="Phobius"/>
    </source>
</evidence>
<dbReference type="Pfam" id="PF02738">
    <property type="entry name" value="MoCoBD_1"/>
    <property type="match status" value="1"/>
</dbReference>
<reference evidence="4" key="1">
    <citation type="submission" date="2016-12" db="EMBL/GenBank/DDBJ databases">
        <authorList>
            <person name="Varghese N."/>
            <person name="Submissions S."/>
        </authorList>
    </citation>
    <scope>NUCLEOTIDE SEQUENCE [LARGE SCALE GENOMIC DNA]</scope>
    <source>
        <strain evidence="4">DSM 11032</strain>
    </source>
</reference>
<dbReference type="EMBL" id="FRDF01000004">
    <property type="protein sequence ID" value="SHN52414.1"/>
    <property type="molecule type" value="Genomic_DNA"/>
</dbReference>
<dbReference type="PANTHER" id="PTHR47495">
    <property type="entry name" value="ALDEHYDE DEHYDROGENASE"/>
    <property type="match status" value="1"/>
</dbReference>
<dbReference type="SMART" id="SM01008">
    <property type="entry name" value="Ald_Xan_dh_C"/>
    <property type="match status" value="1"/>
</dbReference>
<evidence type="ECO:0000259" key="2">
    <source>
        <dbReference type="SMART" id="SM01008"/>
    </source>
</evidence>
<dbReference type="InterPro" id="IPR046867">
    <property type="entry name" value="AldOxase/xan_DH_MoCoBD2"/>
</dbReference>
<dbReference type="AlphaFoldDB" id="A0A1M7S200"/>
<dbReference type="InterPro" id="IPR052516">
    <property type="entry name" value="N-heterocyclic_Hydroxylase"/>
</dbReference>
<dbReference type="InterPro" id="IPR008274">
    <property type="entry name" value="AldOxase/xan_DH_MoCoBD1"/>
</dbReference>
<dbReference type="PANTHER" id="PTHR47495:SF2">
    <property type="entry name" value="ALDEHYDE DEHYDROGENASE"/>
    <property type="match status" value="1"/>
</dbReference>
<feature type="domain" description="Aldehyde oxidase/xanthine dehydrogenase a/b hammerhead" evidence="2">
    <location>
        <begin position="264"/>
        <end position="342"/>
    </location>
</feature>
<organism evidence="3 4">
    <name type="scientific">Erythrobacter sanguineus</name>
    <dbReference type="NCBI Taxonomy" id="198312"/>
    <lineage>
        <taxon>Bacteria</taxon>
        <taxon>Pseudomonadati</taxon>
        <taxon>Pseudomonadota</taxon>
        <taxon>Alphaproteobacteria</taxon>
        <taxon>Sphingomonadales</taxon>
        <taxon>Erythrobacteraceae</taxon>
        <taxon>Erythrobacter/Porphyrobacter group</taxon>
        <taxon>Erythrobacter</taxon>
    </lineage>
</organism>
<feature type="transmembrane region" description="Helical" evidence="1">
    <location>
        <begin position="31"/>
        <end position="50"/>
    </location>
</feature>
<proteinExistence type="predicted"/>
<keyword evidence="4" id="KW-1185">Reference proteome</keyword>
<sequence length="757" mass="79820">MADNPNPDIEETEAAAAPIAPVKKKGVKRRIFLVGSALLVGGGAFGLYWADSSARARAKALTTAEGEHNFLTWMKIAEDDTVTVFSPHIDMGQGTHTALGLMLADELDAAWDKVKVEQAPSDVAFSNTALVQSFLGEMSGYPGVINALPVAVIGMLTRSQKIQITGGSSAVRFTGQGGMRVVGAAVRLALIEEAASRLGVPAGELTTADSVVTHAASGRSLRYGELAAGAAERSLTRDPVLKSRKDYKLIGKPVTRLDIPAKVDGSAVYGIDFTLPDMRVATIAAAPVRGGKLESVDEAPALAMPGVEKVVTLDDAVIVVAKGYWQALKGLNALSPKFTDGGHGAMSTAAIYAAQDKLREAGKPDGEAGAGDVDAALMAAGDKTITADFRVPFLHHAMMEPFALTAHFKDGKLHLWGGLQDPIGARDRAAAAAGLEMDDVIFNPMIMGGGFGRRFPGVTEIIDQVTVLAMQVPYPVKLIWSREEEVRHGTYRAQSSARLSATLGDDGRIAAWRTDYVQGDNSESEAGFIYQVPATSRRHFGYTSNQIDGPWRSVNSTQIGFYNESFIDELADAAGEDPYQFRRKHLPEGSRHQKVLDAVAERSGWGAPLPEGAGRGIAIVESFGTIVAEVIEATVKDDGSPKVLKAWAVVDCGTTVNPINAEAQIAGGMIMGLSSAIGEAITLEKGAVVESNFNDYNLLKLVDAPPMIDVHFIESDAAMGGIGEPGVPPASAALANALFAATGKRIRALPLLTQAKA</sequence>
<dbReference type="PROSITE" id="PS51318">
    <property type="entry name" value="TAT"/>
    <property type="match status" value="1"/>
</dbReference>
<gene>
    <name evidence="3" type="ORF">SAMN02745193_00775</name>
</gene>
<dbReference type="PIRSF" id="PIRSF036389">
    <property type="entry name" value="IOR_B"/>
    <property type="match status" value="1"/>
</dbReference>
<evidence type="ECO:0000313" key="4">
    <source>
        <dbReference type="Proteomes" id="UP000184391"/>
    </source>
</evidence>
<accession>A0A1M7S200</accession>